<keyword evidence="4" id="KW-0804">Transcription</keyword>
<dbReference type="PRINTS" id="PR00032">
    <property type="entry name" value="HTHARAC"/>
</dbReference>
<evidence type="ECO:0000313" key="7">
    <source>
        <dbReference type="Proteomes" id="UP000028715"/>
    </source>
</evidence>
<dbReference type="CDD" id="cd06124">
    <property type="entry name" value="cupin_NimR-like_N"/>
    <property type="match status" value="1"/>
</dbReference>
<keyword evidence="2" id="KW-0805">Transcription regulation</keyword>
<dbReference type="AlphaFoldDB" id="A0A085ZGE3"/>
<dbReference type="OrthoDB" id="9804543at2"/>
<name>A0A085ZGE3_9FLAO</name>
<accession>A0A085ZGE3</accession>
<gene>
    <name evidence="6" type="ORF">IW19_21750</name>
</gene>
<keyword evidence="1" id="KW-0678">Repressor</keyword>
<dbReference type="PANTHER" id="PTHR11019">
    <property type="entry name" value="HTH-TYPE TRANSCRIPTIONAL REGULATOR NIMR"/>
    <property type="match status" value="1"/>
</dbReference>
<comment type="caution">
    <text evidence="6">The sequence shown here is derived from an EMBL/GenBank/DDBJ whole genome shotgun (WGS) entry which is preliminary data.</text>
</comment>
<proteinExistence type="predicted"/>
<dbReference type="eggNOG" id="COG2207">
    <property type="taxonomic scope" value="Bacteria"/>
</dbReference>
<dbReference type="PROSITE" id="PS01124">
    <property type="entry name" value="HTH_ARAC_FAMILY_2"/>
    <property type="match status" value="1"/>
</dbReference>
<keyword evidence="7" id="KW-1185">Reference proteome</keyword>
<keyword evidence="3" id="KW-0238">DNA-binding</keyword>
<dbReference type="SUPFAM" id="SSF51182">
    <property type="entry name" value="RmlC-like cupins"/>
    <property type="match status" value="1"/>
</dbReference>
<dbReference type="Gene3D" id="2.60.120.10">
    <property type="entry name" value="Jelly Rolls"/>
    <property type="match status" value="1"/>
</dbReference>
<dbReference type="InterPro" id="IPR014710">
    <property type="entry name" value="RmlC-like_jellyroll"/>
</dbReference>
<dbReference type="eggNOG" id="COG1917">
    <property type="taxonomic scope" value="Bacteria"/>
</dbReference>
<sequence length="272" mass="31046">MNSQYRTYRMATDFGYQLDSSIPVIGYTETVTNEMCISHSHPRGQLIYATRGVMNVVVGNHIWVVNPLQGLWLPGGVEHQVTFQKDVNYYSVFIDPSAMKGLPTNSFSFDIPMFLKQLVFKIISFGTEGNISASQSRIIAVFLDELALIEPSATFLPTTNHERLQKVVELLMNDVASKNTIDYYAELSFMSTRTLSRLFIKELGMNFSDWRTRLKLLEAIKRLGEKQSIKEIAFNLGYETTSAFIYMFKKHLGKTPSNYILEDENESEKMIA</sequence>
<dbReference type="GO" id="GO:0003700">
    <property type="term" value="F:DNA-binding transcription factor activity"/>
    <property type="evidence" value="ECO:0007669"/>
    <property type="project" value="InterPro"/>
</dbReference>
<dbReference type="SMART" id="SM00342">
    <property type="entry name" value="HTH_ARAC"/>
    <property type="match status" value="1"/>
</dbReference>
<evidence type="ECO:0000256" key="3">
    <source>
        <dbReference type="ARBA" id="ARBA00023125"/>
    </source>
</evidence>
<reference evidence="6 7" key="1">
    <citation type="submission" date="2014-07" db="EMBL/GenBank/DDBJ databases">
        <title>Genome of Flavobacterium reichenbachii LMG 25512.</title>
        <authorList>
            <person name="Stropko S.J."/>
            <person name="Pipes S.E."/>
            <person name="Newman J.D."/>
        </authorList>
    </citation>
    <scope>NUCLEOTIDE SEQUENCE [LARGE SCALE GENOMIC DNA]</scope>
    <source>
        <strain evidence="6 7">LMG 25512</strain>
    </source>
</reference>
<dbReference type="InterPro" id="IPR003313">
    <property type="entry name" value="AraC-bd"/>
</dbReference>
<dbReference type="EMBL" id="JPRL01000002">
    <property type="protein sequence ID" value="KFF03507.1"/>
    <property type="molecule type" value="Genomic_DNA"/>
</dbReference>
<feature type="domain" description="HTH araC/xylS-type" evidence="5">
    <location>
        <begin position="165"/>
        <end position="262"/>
    </location>
</feature>
<dbReference type="GO" id="GO:0043565">
    <property type="term" value="F:sequence-specific DNA binding"/>
    <property type="evidence" value="ECO:0007669"/>
    <property type="project" value="InterPro"/>
</dbReference>
<dbReference type="InterPro" id="IPR011051">
    <property type="entry name" value="RmlC_Cupin_sf"/>
</dbReference>
<dbReference type="FunFam" id="1.10.10.60:FF:000132">
    <property type="entry name" value="AraC family transcriptional regulator"/>
    <property type="match status" value="1"/>
</dbReference>
<protein>
    <submittedName>
        <fullName evidence="6">AraC family transcriptional regulator</fullName>
    </submittedName>
</protein>
<dbReference type="InterPro" id="IPR018062">
    <property type="entry name" value="HTH_AraC-typ_CS"/>
</dbReference>
<dbReference type="PROSITE" id="PS00041">
    <property type="entry name" value="HTH_ARAC_FAMILY_1"/>
    <property type="match status" value="1"/>
</dbReference>
<evidence type="ECO:0000256" key="4">
    <source>
        <dbReference type="ARBA" id="ARBA00023163"/>
    </source>
</evidence>
<dbReference type="Pfam" id="PF12833">
    <property type="entry name" value="HTH_18"/>
    <property type="match status" value="1"/>
</dbReference>
<dbReference type="Pfam" id="PF02311">
    <property type="entry name" value="AraC_binding"/>
    <property type="match status" value="1"/>
</dbReference>
<dbReference type="PANTHER" id="PTHR11019:SF199">
    <property type="entry name" value="HTH-TYPE TRANSCRIPTIONAL REGULATOR NIMR"/>
    <property type="match status" value="1"/>
</dbReference>
<evidence type="ECO:0000313" key="6">
    <source>
        <dbReference type="EMBL" id="KFF03507.1"/>
    </source>
</evidence>
<dbReference type="Gene3D" id="1.10.10.60">
    <property type="entry name" value="Homeodomain-like"/>
    <property type="match status" value="1"/>
</dbReference>
<evidence type="ECO:0000256" key="2">
    <source>
        <dbReference type="ARBA" id="ARBA00023015"/>
    </source>
</evidence>
<dbReference type="InterPro" id="IPR009057">
    <property type="entry name" value="Homeodomain-like_sf"/>
</dbReference>
<dbReference type="InterPro" id="IPR020449">
    <property type="entry name" value="Tscrpt_reg_AraC-type_HTH"/>
</dbReference>
<dbReference type="Proteomes" id="UP000028715">
    <property type="component" value="Unassembled WGS sequence"/>
</dbReference>
<organism evidence="6 7">
    <name type="scientific">Flavobacterium reichenbachii</name>
    <dbReference type="NCBI Taxonomy" id="362418"/>
    <lineage>
        <taxon>Bacteria</taxon>
        <taxon>Pseudomonadati</taxon>
        <taxon>Bacteroidota</taxon>
        <taxon>Flavobacteriia</taxon>
        <taxon>Flavobacteriales</taxon>
        <taxon>Flavobacteriaceae</taxon>
        <taxon>Flavobacterium</taxon>
    </lineage>
</organism>
<dbReference type="SUPFAM" id="SSF46689">
    <property type="entry name" value="Homeodomain-like"/>
    <property type="match status" value="1"/>
</dbReference>
<evidence type="ECO:0000259" key="5">
    <source>
        <dbReference type="PROSITE" id="PS01124"/>
    </source>
</evidence>
<dbReference type="STRING" id="362418.IW19_21750"/>
<dbReference type="InterPro" id="IPR018060">
    <property type="entry name" value="HTH_AraC"/>
</dbReference>
<evidence type="ECO:0000256" key="1">
    <source>
        <dbReference type="ARBA" id="ARBA00022491"/>
    </source>
</evidence>